<name>A0ABX8UI70_9BURK</name>
<protein>
    <submittedName>
        <fullName evidence="7">GMC family oxidoreductase</fullName>
    </submittedName>
</protein>
<evidence type="ECO:0000313" key="7">
    <source>
        <dbReference type="EMBL" id="QYD66950.1"/>
    </source>
</evidence>
<dbReference type="PROSITE" id="PS00624">
    <property type="entry name" value="GMC_OXRED_2"/>
    <property type="match status" value="1"/>
</dbReference>
<dbReference type="InterPro" id="IPR000172">
    <property type="entry name" value="GMC_OxRdtase_N"/>
</dbReference>
<feature type="region of interest" description="Disordered" evidence="5">
    <location>
        <begin position="135"/>
        <end position="154"/>
    </location>
</feature>
<dbReference type="Proteomes" id="UP000826462">
    <property type="component" value="Chromosome 1"/>
</dbReference>
<dbReference type="Gene3D" id="3.30.560.10">
    <property type="entry name" value="Glucose Oxidase, domain 3"/>
    <property type="match status" value="1"/>
</dbReference>
<organism evidence="7 8">
    <name type="scientific">Paraburkholderia edwinii</name>
    <dbReference type="NCBI Taxonomy" id="2861782"/>
    <lineage>
        <taxon>Bacteria</taxon>
        <taxon>Pseudomonadati</taxon>
        <taxon>Pseudomonadota</taxon>
        <taxon>Betaproteobacteria</taxon>
        <taxon>Burkholderiales</taxon>
        <taxon>Burkholderiaceae</taxon>
        <taxon>Paraburkholderia</taxon>
    </lineage>
</organism>
<evidence type="ECO:0000256" key="2">
    <source>
        <dbReference type="ARBA" id="ARBA00010790"/>
    </source>
</evidence>
<keyword evidence="4" id="KW-0274">FAD</keyword>
<dbReference type="RefSeq" id="WP_219795944.1">
    <property type="nucleotide sequence ID" value="NZ_CP080095.1"/>
</dbReference>
<dbReference type="PIRSF" id="PIRSF000137">
    <property type="entry name" value="Alcohol_oxidase"/>
    <property type="match status" value="1"/>
</dbReference>
<evidence type="ECO:0000256" key="5">
    <source>
        <dbReference type="SAM" id="MobiDB-lite"/>
    </source>
</evidence>
<comment type="cofactor">
    <cofactor evidence="1">
        <name>FAD</name>
        <dbReference type="ChEBI" id="CHEBI:57692"/>
    </cofactor>
</comment>
<feature type="domain" description="Glucose-methanol-choline oxidoreductase N-terminal" evidence="6">
    <location>
        <begin position="265"/>
        <end position="279"/>
    </location>
</feature>
<comment type="similarity">
    <text evidence="2">Belongs to the GMC oxidoreductase family.</text>
</comment>
<gene>
    <name evidence="7" type="ORF">KZJ38_10990</name>
</gene>
<evidence type="ECO:0000256" key="1">
    <source>
        <dbReference type="ARBA" id="ARBA00001974"/>
    </source>
</evidence>
<dbReference type="Pfam" id="PF00732">
    <property type="entry name" value="GMC_oxred_N"/>
    <property type="match status" value="1"/>
</dbReference>
<dbReference type="PANTHER" id="PTHR11552:SF147">
    <property type="entry name" value="CHOLINE DEHYDROGENASE, MITOCHONDRIAL"/>
    <property type="match status" value="1"/>
</dbReference>
<dbReference type="Gene3D" id="3.50.50.60">
    <property type="entry name" value="FAD/NAD(P)-binding domain"/>
    <property type="match status" value="1"/>
</dbReference>
<evidence type="ECO:0000313" key="8">
    <source>
        <dbReference type="Proteomes" id="UP000826462"/>
    </source>
</evidence>
<evidence type="ECO:0000256" key="4">
    <source>
        <dbReference type="ARBA" id="ARBA00022827"/>
    </source>
</evidence>
<dbReference type="EMBL" id="CP080095">
    <property type="protein sequence ID" value="QYD66950.1"/>
    <property type="molecule type" value="Genomic_DNA"/>
</dbReference>
<sequence>MHGTDGEFDFIVCGSGSSGSVVARRLAEYPELRVLLLEAGGTDDIPAIIDSTAWPNLRRSEQNWLFRATPNANLNGRMIPMAMGKVLGGGASINVMAWAHGHQADWDDLARATEDDGWSYESVLAIYRRIEDWHGEPDPRRRGQGGPLFVQPAPDPHPIAAAGLEAFARAGVPTVADHNGAMMEGDGGAGFTNVCIRDGQRQSVYRAYVQPFLQRPGEPSNLVVLPQALVTRLTFDGAAVTGVEYLQHGELKRVRATREVVLSLGAIQTPKLLMQSGIGDEAELRRYGIALKQALPGVGRNFQDHFMAPCVWEAAGPIVGRNNLGEMTALWKSDSGRDRPDCQTFLTELPYASPEAAGRDLPAHGWSLTTAVLRTESRGRVRLTGPHPLDPVAIDANFLGDPADMRTLKRCIEFCRDVGNSAPLRPFTRREVLPGPVGDAALEQFMRNGTVSHSHQSCTAKMGHDAMSVVDTSLRVYGIDRLRIADASILPRVTTGNTMAPCVVIGERAAQMLAADHGF</sequence>
<keyword evidence="3" id="KW-0285">Flavoprotein</keyword>
<dbReference type="InterPro" id="IPR007867">
    <property type="entry name" value="GMC_OxRtase_C"/>
</dbReference>
<dbReference type="Pfam" id="PF05199">
    <property type="entry name" value="GMC_oxred_C"/>
    <property type="match status" value="1"/>
</dbReference>
<dbReference type="PANTHER" id="PTHR11552">
    <property type="entry name" value="GLUCOSE-METHANOL-CHOLINE GMC OXIDOREDUCTASE"/>
    <property type="match status" value="1"/>
</dbReference>
<dbReference type="InterPro" id="IPR012132">
    <property type="entry name" value="GMC_OxRdtase"/>
</dbReference>
<evidence type="ECO:0000256" key="3">
    <source>
        <dbReference type="ARBA" id="ARBA00022630"/>
    </source>
</evidence>
<dbReference type="SUPFAM" id="SSF54373">
    <property type="entry name" value="FAD-linked reductases, C-terminal domain"/>
    <property type="match status" value="1"/>
</dbReference>
<dbReference type="InterPro" id="IPR036188">
    <property type="entry name" value="FAD/NAD-bd_sf"/>
</dbReference>
<dbReference type="SUPFAM" id="SSF51905">
    <property type="entry name" value="FAD/NAD(P)-binding domain"/>
    <property type="match status" value="1"/>
</dbReference>
<reference evidence="7 8" key="1">
    <citation type="submission" date="2021-07" db="EMBL/GenBank/DDBJ databases">
        <title>Paraburkholderia edwinii protects Aspergillus sp. from phenazines by acting as a toxin sponge.</title>
        <authorList>
            <person name="Dahlstrom K.M."/>
            <person name="Newman D.K."/>
        </authorList>
    </citation>
    <scope>NUCLEOTIDE SEQUENCE [LARGE SCALE GENOMIC DNA]</scope>
    <source>
        <strain evidence="7 8">Pe01</strain>
    </source>
</reference>
<proteinExistence type="inferred from homology"/>
<accession>A0ABX8UI70</accession>
<keyword evidence="8" id="KW-1185">Reference proteome</keyword>
<evidence type="ECO:0000259" key="6">
    <source>
        <dbReference type="PROSITE" id="PS00624"/>
    </source>
</evidence>